<dbReference type="EMBL" id="JBEGDP010000007">
    <property type="protein sequence ID" value="MEQ7847293.1"/>
    <property type="molecule type" value="Genomic_DNA"/>
</dbReference>
<dbReference type="PANTHER" id="PTHR13774:SF32">
    <property type="entry name" value="ANTISENSE-ENHANCING SEQUENCE 1"/>
    <property type="match status" value="1"/>
</dbReference>
<gene>
    <name evidence="1" type="ORF">V6R90_08375</name>
</gene>
<reference evidence="1 2" key="1">
    <citation type="submission" date="2024-02" db="EMBL/GenBank/DDBJ databases">
        <title>Full genome sequence of Nocardioides kribbensis.</title>
        <authorList>
            <person name="Poletto B.L."/>
            <person name="Silva G."/>
            <person name="Galante D."/>
            <person name="Campos K.R."/>
            <person name="Santos M.B.N."/>
            <person name="Sacchi C.T."/>
        </authorList>
    </citation>
    <scope>NUCLEOTIDE SEQUENCE [LARGE SCALE GENOMIC DNA]</scope>
    <source>
        <strain evidence="1 2">O4R</strain>
    </source>
</reference>
<dbReference type="SUPFAM" id="SSF54506">
    <property type="entry name" value="Diaminopimelate epimerase-like"/>
    <property type="match status" value="1"/>
</dbReference>
<keyword evidence="2" id="KW-1185">Reference proteome</keyword>
<dbReference type="InterPro" id="IPR003719">
    <property type="entry name" value="Phenazine_PhzF-like"/>
</dbReference>
<dbReference type="PIRSF" id="PIRSF016184">
    <property type="entry name" value="PhzC_PhzF"/>
    <property type="match status" value="1"/>
</dbReference>
<sequence length="306" mass="31216">MSGAPVPGAVVERRFSQVDVFSAEPLRGNPVAVVHDAEGLDEADMAAFARWTNLSETTFLLPPTTPGADYRLRIFTPGRELPFAGHPTLGSAHAWLEAGGRPAADGVVVQECGAGLVRLRRGERLAFAAPPLVRSGPVDEADLAHVRRVLGAGPGGGPGGGSGVEVLDAAWVDNGPGWLGVLLADAAAVLSLEPDLAAFGDLKLGVVGVHPAGTSDADVEVRAFVPSLGVGEDPVTGSLNAGLAQWLAGDRLPSAYVASQGTVLGRRGRVHVSTEAGPDGEPVVWVGGDTATTVAGQVRLPAGPRR</sequence>
<evidence type="ECO:0000313" key="2">
    <source>
        <dbReference type="Proteomes" id="UP001482520"/>
    </source>
</evidence>
<dbReference type="Pfam" id="PF02567">
    <property type="entry name" value="PhzC-PhzF"/>
    <property type="match status" value="1"/>
</dbReference>
<proteinExistence type="predicted"/>
<organism evidence="1 2">
    <name type="scientific">Nocardioides kribbensis</name>
    <dbReference type="NCBI Taxonomy" id="305517"/>
    <lineage>
        <taxon>Bacteria</taxon>
        <taxon>Bacillati</taxon>
        <taxon>Actinomycetota</taxon>
        <taxon>Actinomycetes</taxon>
        <taxon>Propionibacteriales</taxon>
        <taxon>Nocardioidaceae</taxon>
        <taxon>Nocardioides</taxon>
    </lineage>
</organism>
<protein>
    <submittedName>
        <fullName evidence="1">PhzF family phenazine biosynthesis protein</fullName>
    </submittedName>
</protein>
<name>A0ABV1NXS7_9ACTN</name>
<accession>A0ABV1NXS7</accession>
<dbReference type="RefSeq" id="WP_349804374.1">
    <property type="nucleotide sequence ID" value="NZ_JBEGDP010000007.1"/>
</dbReference>
<evidence type="ECO:0000313" key="1">
    <source>
        <dbReference type="EMBL" id="MEQ7847293.1"/>
    </source>
</evidence>
<dbReference type="Proteomes" id="UP001482520">
    <property type="component" value="Unassembled WGS sequence"/>
</dbReference>
<comment type="caution">
    <text evidence="1">The sequence shown here is derived from an EMBL/GenBank/DDBJ whole genome shotgun (WGS) entry which is preliminary data.</text>
</comment>
<dbReference type="PANTHER" id="PTHR13774">
    <property type="entry name" value="PHENAZINE BIOSYNTHESIS PROTEIN"/>
    <property type="match status" value="1"/>
</dbReference>
<dbReference type="NCBIfam" id="TIGR00654">
    <property type="entry name" value="PhzF_family"/>
    <property type="match status" value="1"/>
</dbReference>
<dbReference type="Gene3D" id="3.10.310.10">
    <property type="entry name" value="Diaminopimelate Epimerase, Chain A, domain 1"/>
    <property type="match status" value="2"/>
</dbReference>